<evidence type="ECO:0000256" key="1">
    <source>
        <dbReference type="SAM" id="Phobius"/>
    </source>
</evidence>
<dbReference type="Proteomes" id="UP000007161">
    <property type="component" value="Chromosome"/>
</dbReference>
<dbReference type="EMBL" id="CP003257">
    <property type="protein sequence ID" value="AEX85778.1"/>
    <property type="molecule type" value="Genomic_DNA"/>
</dbReference>
<reference evidence="2 3" key="1">
    <citation type="journal article" date="2012" name="J. Bacteriol.">
        <title>Complete Genome Sequence of the Thermophilic, Piezophilic, Heterotrophic Bacterium Marinitoga piezophila KA3.</title>
        <authorList>
            <person name="Lucas S."/>
            <person name="Han J."/>
            <person name="Lapidus A."/>
            <person name="Cheng J.F."/>
            <person name="Goodwin L.A."/>
            <person name="Pitluck S."/>
            <person name="Peters L."/>
            <person name="Mikhailova N."/>
            <person name="Teshima H."/>
            <person name="Detter J.C."/>
            <person name="Han C."/>
            <person name="Tapia R."/>
            <person name="Land M."/>
            <person name="Hauser L."/>
            <person name="Kyrpides N.C."/>
            <person name="Ivanova N."/>
            <person name="Pagani I."/>
            <person name="Vannier P."/>
            <person name="Oger P."/>
            <person name="Bartlett D.H."/>
            <person name="Noll K.M."/>
            <person name="Woyke T."/>
            <person name="Jebbar M."/>
        </authorList>
    </citation>
    <scope>NUCLEOTIDE SEQUENCE [LARGE SCALE GENOMIC DNA]</scope>
    <source>
        <strain evidence="3">DSM 14283 / JCM 11233 / KA3</strain>
    </source>
</reference>
<reference evidence="3" key="2">
    <citation type="submission" date="2012-01" db="EMBL/GenBank/DDBJ databases">
        <title>Complete sequence of chromosome of Marinitoga piezophila KA3.</title>
        <authorList>
            <person name="Lucas S."/>
            <person name="Han J."/>
            <person name="Lapidus A."/>
            <person name="Cheng J.-F."/>
            <person name="Goodwin L."/>
            <person name="Pitluck S."/>
            <person name="Peters L."/>
            <person name="Mikhailova N."/>
            <person name="Teshima H."/>
            <person name="Detter J.C."/>
            <person name="Han C."/>
            <person name="Tapia R."/>
            <person name="Land M."/>
            <person name="Hauser L."/>
            <person name="Kyrpides N."/>
            <person name="Ivanova N."/>
            <person name="Pagani I."/>
            <person name="Jebbar M."/>
            <person name="Vannier P."/>
            <person name="Oger P."/>
            <person name="Cario A."/>
            <person name="Bartlett D."/>
            <person name="Noll K.M."/>
            <person name="Woyke T."/>
        </authorList>
    </citation>
    <scope>NUCLEOTIDE SEQUENCE [LARGE SCALE GENOMIC DNA]</scope>
    <source>
        <strain evidence="3">DSM 14283 / JCM 11233 / KA3</strain>
    </source>
</reference>
<dbReference type="OrthoDB" id="10013676at2"/>
<gene>
    <name evidence="2" type="ordered locus">Marpi_1378</name>
</gene>
<protein>
    <submittedName>
        <fullName evidence="2">Uncharacterized protein</fullName>
    </submittedName>
</protein>
<evidence type="ECO:0000313" key="3">
    <source>
        <dbReference type="Proteomes" id="UP000007161"/>
    </source>
</evidence>
<evidence type="ECO:0000313" key="2">
    <source>
        <dbReference type="EMBL" id="AEX85778.1"/>
    </source>
</evidence>
<dbReference type="STRING" id="443254.Marpi_1378"/>
<keyword evidence="1" id="KW-0472">Membrane</keyword>
<name>H2J3G2_MARPK</name>
<dbReference type="KEGG" id="mpz:Marpi_1378"/>
<dbReference type="HOGENOM" id="CLU_1394893_0_0_0"/>
<feature type="transmembrane region" description="Helical" evidence="1">
    <location>
        <begin position="6"/>
        <end position="22"/>
    </location>
</feature>
<keyword evidence="3" id="KW-1185">Reference proteome</keyword>
<keyword evidence="1" id="KW-0812">Transmembrane</keyword>
<organism evidence="2 3">
    <name type="scientific">Marinitoga piezophila (strain DSM 14283 / JCM 11233 / KA3)</name>
    <dbReference type="NCBI Taxonomy" id="443254"/>
    <lineage>
        <taxon>Bacteria</taxon>
        <taxon>Thermotogati</taxon>
        <taxon>Thermotogota</taxon>
        <taxon>Thermotogae</taxon>
        <taxon>Petrotogales</taxon>
        <taxon>Petrotogaceae</taxon>
        <taxon>Marinitoga</taxon>
    </lineage>
</organism>
<dbReference type="RefSeq" id="WP_014296849.1">
    <property type="nucleotide sequence ID" value="NC_016751.1"/>
</dbReference>
<sequence length="195" mass="22896">MIYRYALSIIIIIISLFIMNKTQVNIPKKSVEIPQYKIACSENPIIKKNLSSIEISSIISKLENENGVIIDKLFLRKKDIFDNSYDIYIERQIPENVKVINIQLEKQNKYKNFFQGIDFDVDELWKEKNFLPESEILKFAGVVENEGNLIGYVYIGNQLIKLKNGEIKNDKRVIKIFKDGILLYDNNKKRFEVLR</sequence>
<proteinExistence type="predicted"/>
<keyword evidence="1" id="KW-1133">Transmembrane helix</keyword>
<accession>H2J3G2</accession>
<dbReference type="AlphaFoldDB" id="H2J3G2"/>